<feature type="transmembrane region" description="Helical" evidence="1">
    <location>
        <begin position="314"/>
        <end position="333"/>
    </location>
</feature>
<keyword evidence="1" id="KW-0472">Membrane</keyword>
<feature type="transmembrane region" description="Helical" evidence="1">
    <location>
        <begin position="282"/>
        <end position="302"/>
    </location>
</feature>
<feature type="transmembrane region" description="Helical" evidence="1">
    <location>
        <begin position="206"/>
        <end position="229"/>
    </location>
</feature>
<evidence type="ECO:0000313" key="2">
    <source>
        <dbReference type="Proteomes" id="UP000038045"/>
    </source>
</evidence>
<feature type="transmembrane region" description="Helical" evidence="1">
    <location>
        <begin position="63"/>
        <end position="85"/>
    </location>
</feature>
<dbReference type="Proteomes" id="UP000038045">
    <property type="component" value="Unplaced"/>
</dbReference>
<name>A0A0N4ZLT3_PARTI</name>
<keyword evidence="1" id="KW-1133">Transmembrane helix</keyword>
<feature type="transmembrane region" description="Helical" evidence="1">
    <location>
        <begin position="97"/>
        <end position="117"/>
    </location>
</feature>
<dbReference type="Pfam" id="PF03268">
    <property type="entry name" value="DUF267"/>
    <property type="match status" value="1"/>
</dbReference>
<reference evidence="3" key="1">
    <citation type="submission" date="2017-02" db="UniProtKB">
        <authorList>
            <consortium name="WormBaseParasite"/>
        </authorList>
    </citation>
    <scope>IDENTIFICATION</scope>
</reference>
<feature type="transmembrane region" description="Helical" evidence="1">
    <location>
        <begin position="154"/>
        <end position="177"/>
    </location>
</feature>
<dbReference type="WBParaSite" id="PTRK_0000945700.1">
    <property type="protein sequence ID" value="PTRK_0000945700.1"/>
    <property type="gene ID" value="PTRK_0000945700"/>
</dbReference>
<accession>A0A0N4ZLT3</accession>
<organism evidence="2 3">
    <name type="scientific">Parastrongyloides trichosuri</name>
    <name type="common">Possum-specific nematode worm</name>
    <dbReference type="NCBI Taxonomy" id="131310"/>
    <lineage>
        <taxon>Eukaryota</taxon>
        <taxon>Metazoa</taxon>
        <taxon>Ecdysozoa</taxon>
        <taxon>Nematoda</taxon>
        <taxon>Chromadorea</taxon>
        <taxon>Rhabditida</taxon>
        <taxon>Tylenchina</taxon>
        <taxon>Panagrolaimomorpha</taxon>
        <taxon>Strongyloidoidea</taxon>
        <taxon>Strongyloididae</taxon>
        <taxon>Parastrongyloides</taxon>
    </lineage>
</organism>
<protein>
    <submittedName>
        <fullName evidence="3">Gustatory receptor</fullName>
    </submittedName>
</protein>
<feature type="transmembrane region" description="Helical" evidence="1">
    <location>
        <begin position="389"/>
        <end position="408"/>
    </location>
</feature>
<dbReference type="PANTHER" id="PTHR31930:SF1">
    <property type="entry name" value="SERPENTINE RECEPTOR, CLASS R"/>
    <property type="match status" value="1"/>
</dbReference>
<evidence type="ECO:0000313" key="3">
    <source>
        <dbReference type="WBParaSite" id="PTRK_0000945700.1"/>
    </source>
</evidence>
<sequence>MENNKKSQPSVMESDILFVDDNIEKHYGEEFICKEVYFPIYWLVNFLGLPTFQTQKKSGCSKLLKLFLTLITIGPIIAFFIYNIVLTHHYQILSLHWAHSFVYNTLLINAILGVIMYNGIQKFDFFKTFIIKFKDYREMDTCNRRAINFSKTSAMIKILILWIVYISCAIITCTINYTNYEINEEKKITYKISKFFNKQTFFLDTFIIIFANILTLFFISLYLCTYWAIQGETSNFSSQAKRLLDQDCVNARTNLISLSMRHTKLMELVSFVNESLDKYTNILVFHSILITVFSISVVRNYSLAEIGGFEKFEVQLPILLCILVAVFILSPIASSHDNILKDKNTILFNNALFHPYNAELHSISSSMIQRIESATYTGRLVHLIPVNELILPIVVLATIFLSILVGIAPN</sequence>
<evidence type="ECO:0000256" key="1">
    <source>
        <dbReference type="SAM" id="Phobius"/>
    </source>
</evidence>
<dbReference type="AlphaFoldDB" id="A0A0N4ZLT3"/>
<proteinExistence type="predicted"/>
<keyword evidence="2" id="KW-1185">Reference proteome</keyword>
<dbReference type="InterPro" id="IPR004950">
    <property type="entry name" value="DUF267_CAE_spp"/>
</dbReference>
<keyword evidence="1" id="KW-0812">Transmembrane</keyword>
<dbReference type="PANTHER" id="PTHR31930">
    <property type="entry name" value="SERPENTINE RECEPTOR, CLASS R"/>
    <property type="match status" value="1"/>
</dbReference>